<dbReference type="Proteomes" id="UP000185999">
    <property type="component" value="Unassembled WGS sequence"/>
</dbReference>
<accession>A0A1N7J5P8</accession>
<dbReference type="STRING" id="619304.SAMN05421760_101651"/>
<keyword evidence="2" id="KW-0812">Transmembrane</keyword>
<proteinExistence type="predicted"/>
<evidence type="ECO:0000313" key="4">
    <source>
        <dbReference type="Proteomes" id="UP000185999"/>
    </source>
</evidence>
<evidence type="ECO:0000256" key="1">
    <source>
        <dbReference type="SAM" id="MobiDB-lite"/>
    </source>
</evidence>
<evidence type="ECO:0000256" key="2">
    <source>
        <dbReference type="SAM" id="Phobius"/>
    </source>
</evidence>
<feature type="transmembrane region" description="Helical" evidence="2">
    <location>
        <begin position="507"/>
        <end position="528"/>
    </location>
</feature>
<evidence type="ECO:0000313" key="3">
    <source>
        <dbReference type="EMBL" id="SIS44652.1"/>
    </source>
</evidence>
<dbReference type="EMBL" id="FTOE01000001">
    <property type="protein sequence ID" value="SIS44652.1"/>
    <property type="molecule type" value="Genomic_DNA"/>
</dbReference>
<keyword evidence="4" id="KW-1185">Reference proteome</keyword>
<reference evidence="4" key="1">
    <citation type="submission" date="2017-01" db="EMBL/GenBank/DDBJ databases">
        <authorList>
            <person name="Varghese N."/>
            <person name="Submissions S."/>
        </authorList>
    </citation>
    <scope>NUCLEOTIDE SEQUENCE [LARGE SCALE GENOMIC DNA]</scope>
    <source>
        <strain evidence="4">DSM 22306</strain>
    </source>
</reference>
<feature type="transmembrane region" description="Helical" evidence="2">
    <location>
        <begin position="15"/>
        <end position="37"/>
    </location>
</feature>
<keyword evidence="2" id="KW-1133">Transmembrane helix</keyword>
<organism evidence="3 4">
    <name type="scientific">Neptunomonas antarctica</name>
    <dbReference type="NCBI Taxonomy" id="619304"/>
    <lineage>
        <taxon>Bacteria</taxon>
        <taxon>Pseudomonadati</taxon>
        <taxon>Pseudomonadota</taxon>
        <taxon>Gammaproteobacteria</taxon>
        <taxon>Oceanospirillales</taxon>
        <taxon>Oceanospirillaceae</taxon>
        <taxon>Neptunomonas</taxon>
    </lineage>
</organism>
<gene>
    <name evidence="3" type="ORF">SAMN05421760_101651</name>
</gene>
<feature type="region of interest" description="Disordered" evidence="1">
    <location>
        <begin position="289"/>
        <end position="349"/>
    </location>
</feature>
<keyword evidence="2" id="KW-0472">Membrane</keyword>
<sequence length="532" mass="56555">MISFSYLKPNFKSHLLNYFFVVIFFCVGFFPVSLFAADYYWKTGYTTQGIPSGSYINSSPVAGCYALVADKGWTEASPNKSSDRYNCSSRMAPNAQGYTQFIRYGNGCPEDTVYNSDTLVCDAPAEPEHCTDLTGTTAQVASANLSMCVSGCRATTSGSSITVQLTGGDTAPNTYTYNGEECNTNPLVPWQTKYGDLFNGTDHALPAPTQAEKDEGDMQTCYTADGKYLGQVSASVNCPTYQQACYDNDTGAKTSVIGQGQSCPNNSSSLAAASRDTIKKWVENKILNPDGSITENKTTRTTETGVDGSTHTTTTSTTGGTNADGSPKTETTTTTIAVGGGGGGADEEKSKTSVDLKCKTPPVCVGDAVDCASLELNWLEFCKAQGAEFGGLDQCVEPPTCTGDPWQCTLIIQDWKSSCNLSPDALNSALDAPDTAYDDIRTLVGDNTDSDGSLSNITEEINVEQALGLGSILADNGRSGSCPPNVGLGMSMAAIFKFDSICQMMEALRPLVLFSAAFMCMMMIYRGLVENM</sequence>
<protein>
    <recommendedName>
        <fullName evidence="5">TspB protein</fullName>
    </recommendedName>
</protein>
<dbReference type="RefSeq" id="WP_054342821.1">
    <property type="nucleotide sequence ID" value="NZ_FTOE01000001.1"/>
</dbReference>
<dbReference type="AlphaFoldDB" id="A0A1N7J5P8"/>
<dbReference type="OrthoDB" id="5957914at2"/>
<evidence type="ECO:0008006" key="5">
    <source>
        <dbReference type="Google" id="ProtNLM"/>
    </source>
</evidence>
<dbReference type="NCBIfam" id="NF041109">
    <property type="entry name" value="VF_TspB_C_term"/>
    <property type="match status" value="1"/>
</dbReference>
<name>A0A1N7J5P8_9GAMM</name>
<feature type="compositionally biased region" description="Low complexity" evidence="1">
    <location>
        <begin position="294"/>
        <end position="321"/>
    </location>
</feature>